<sequence length="381" mass="40842">MVNRLQLTQAVLLCSLLLAAPGRAGGPAPTTPEAPAQVAAIEYGPQGARPVVIQVSTRRVQWTGDWRQDAAVAHLSWSPDGTFLLYRQADTLMRHTLGEQGSIKLAEGLAMPRTRPDYELRPDGQQVALRRAPSQVAFIPVGTAAGISQQVDMPSGCLPSSMQWQPDGKVLHVLCAQESSKTAPLLVKLDPAAGVVTFRPAPDVAELLGWSEQRGLLVSGKADAYGQRPGNVKEDGSYHPLRPAPALPENSEESPPIDFVQGYLPSIDGFVMARATEDPHDPVVLTLVTPGESPAKRWLKSFKRVGTISYGVPGPWVAFVDRKPADRADVGDIYIVRAGKEDARLVIRANAKRDTFYGGPEPRPHKAGTSAPKGAGSSKKP</sequence>
<evidence type="ECO:0008006" key="5">
    <source>
        <dbReference type="Google" id="ProtNLM"/>
    </source>
</evidence>
<dbReference type="InterPro" id="IPR011042">
    <property type="entry name" value="6-blade_b-propeller_TolB-like"/>
</dbReference>
<proteinExistence type="predicted"/>
<feature type="signal peptide" evidence="2">
    <location>
        <begin position="1"/>
        <end position="24"/>
    </location>
</feature>
<keyword evidence="2" id="KW-0732">Signal</keyword>
<evidence type="ECO:0000313" key="4">
    <source>
        <dbReference type="Proteomes" id="UP000028547"/>
    </source>
</evidence>
<evidence type="ECO:0000313" key="3">
    <source>
        <dbReference type="EMBL" id="KFA94313.1"/>
    </source>
</evidence>
<evidence type="ECO:0000256" key="1">
    <source>
        <dbReference type="SAM" id="MobiDB-lite"/>
    </source>
</evidence>
<accession>A0A084T0S8</accession>
<evidence type="ECO:0000256" key="2">
    <source>
        <dbReference type="SAM" id="SignalP"/>
    </source>
</evidence>
<feature type="region of interest" description="Disordered" evidence="1">
    <location>
        <begin position="221"/>
        <end position="253"/>
    </location>
</feature>
<gene>
    <name evidence="3" type="ORF">Q664_03685</name>
</gene>
<name>A0A084T0S8_9BACT</name>
<dbReference type="Gene3D" id="2.120.10.30">
    <property type="entry name" value="TolB, C-terminal domain"/>
    <property type="match status" value="1"/>
</dbReference>
<dbReference type="EMBL" id="JPMI01000019">
    <property type="protein sequence ID" value="KFA94313.1"/>
    <property type="molecule type" value="Genomic_DNA"/>
</dbReference>
<protein>
    <recommendedName>
        <fullName evidence="5">Translocation protein TolB</fullName>
    </recommendedName>
</protein>
<feature type="chain" id="PRO_5001782222" description="Translocation protein TolB" evidence="2">
    <location>
        <begin position="25"/>
        <end position="381"/>
    </location>
</feature>
<reference evidence="3 4" key="1">
    <citation type="submission" date="2014-07" db="EMBL/GenBank/DDBJ databases">
        <title>Draft Genome Sequence of Gephyronic Acid Producer, Cystobacter violaceus Strain Cb vi76.</title>
        <authorList>
            <person name="Stevens D.C."/>
            <person name="Young J."/>
            <person name="Carmichael R."/>
            <person name="Tan J."/>
            <person name="Taylor R.E."/>
        </authorList>
    </citation>
    <scope>NUCLEOTIDE SEQUENCE [LARGE SCALE GENOMIC DNA]</scope>
    <source>
        <strain evidence="3 4">Cb vi76</strain>
    </source>
</reference>
<dbReference type="Proteomes" id="UP000028547">
    <property type="component" value="Unassembled WGS sequence"/>
</dbReference>
<dbReference type="SUPFAM" id="SSF82171">
    <property type="entry name" value="DPP6 N-terminal domain-like"/>
    <property type="match status" value="1"/>
</dbReference>
<feature type="region of interest" description="Disordered" evidence="1">
    <location>
        <begin position="354"/>
        <end position="381"/>
    </location>
</feature>
<dbReference type="AlphaFoldDB" id="A0A084T0S8"/>
<comment type="caution">
    <text evidence="3">The sequence shown here is derived from an EMBL/GenBank/DDBJ whole genome shotgun (WGS) entry which is preliminary data.</text>
</comment>
<organism evidence="3 4">
    <name type="scientific">Archangium violaceum Cb vi76</name>
    <dbReference type="NCBI Taxonomy" id="1406225"/>
    <lineage>
        <taxon>Bacteria</taxon>
        <taxon>Pseudomonadati</taxon>
        <taxon>Myxococcota</taxon>
        <taxon>Myxococcia</taxon>
        <taxon>Myxococcales</taxon>
        <taxon>Cystobacterineae</taxon>
        <taxon>Archangiaceae</taxon>
        <taxon>Archangium</taxon>
    </lineage>
</organism>